<evidence type="ECO:0000256" key="2">
    <source>
        <dbReference type="ARBA" id="ARBA00022801"/>
    </source>
</evidence>
<dbReference type="Pfam" id="PF00293">
    <property type="entry name" value="NUDIX"/>
    <property type="match status" value="1"/>
</dbReference>
<dbReference type="EMBL" id="CADCTR010001414">
    <property type="protein sequence ID" value="CAA9294965.1"/>
    <property type="molecule type" value="Genomic_DNA"/>
</dbReference>
<dbReference type="PANTHER" id="PTHR43046:SF14">
    <property type="entry name" value="MUTT_NUDIX FAMILY PROTEIN"/>
    <property type="match status" value="1"/>
</dbReference>
<dbReference type="PROSITE" id="PS51462">
    <property type="entry name" value="NUDIX"/>
    <property type="match status" value="1"/>
</dbReference>
<organism evidence="4">
    <name type="scientific">uncultured Chloroflexia bacterium</name>
    <dbReference type="NCBI Taxonomy" id="1672391"/>
    <lineage>
        <taxon>Bacteria</taxon>
        <taxon>Bacillati</taxon>
        <taxon>Chloroflexota</taxon>
        <taxon>Chloroflexia</taxon>
        <taxon>environmental samples</taxon>
    </lineage>
</organism>
<dbReference type="GO" id="GO:0016787">
    <property type="term" value="F:hydrolase activity"/>
    <property type="evidence" value="ECO:0007669"/>
    <property type="project" value="UniProtKB-KW"/>
</dbReference>
<gene>
    <name evidence="4" type="ORF">AVDCRST_MAG93-4189</name>
</gene>
<keyword evidence="2 4" id="KW-0378">Hydrolase</keyword>
<sequence length="151" mass="16750">MAPPIHPPTHRVAVSAVIINDAGQVLVSRRVDNGWFNLPGGGVEPNESIPEGLIREVREETSLEIEIGRLVGVYSKPQKHEVVLTFEARVIDGTPQPSDEADYHTWIDHEALDTIKILPKHRERIEDAFHMGPAAVLRDQRAPSISTDKGE</sequence>
<evidence type="ECO:0000256" key="1">
    <source>
        <dbReference type="ARBA" id="ARBA00001946"/>
    </source>
</evidence>
<dbReference type="AlphaFoldDB" id="A0A6J4K459"/>
<dbReference type="InterPro" id="IPR015797">
    <property type="entry name" value="NUDIX_hydrolase-like_dom_sf"/>
</dbReference>
<evidence type="ECO:0000313" key="4">
    <source>
        <dbReference type="EMBL" id="CAA9294965.1"/>
    </source>
</evidence>
<dbReference type="InterPro" id="IPR000086">
    <property type="entry name" value="NUDIX_hydrolase_dom"/>
</dbReference>
<feature type="domain" description="Nudix hydrolase" evidence="3">
    <location>
        <begin position="9"/>
        <end position="131"/>
    </location>
</feature>
<reference evidence="4" key="1">
    <citation type="submission" date="2020-02" db="EMBL/GenBank/DDBJ databases">
        <authorList>
            <person name="Meier V. D."/>
        </authorList>
    </citation>
    <scope>NUCLEOTIDE SEQUENCE</scope>
    <source>
        <strain evidence="4">AVDCRST_MAG93</strain>
    </source>
</reference>
<proteinExistence type="predicted"/>
<evidence type="ECO:0000259" key="3">
    <source>
        <dbReference type="PROSITE" id="PS51462"/>
    </source>
</evidence>
<dbReference type="PANTHER" id="PTHR43046">
    <property type="entry name" value="GDP-MANNOSE MANNOSYL HYDROLASE"/>
    <property type="match status" value="1"/>
</dbReference>
<comment type="cofactor">
    <cofactor evidence="1">
        <name>Mg(2+)</name>
        <dbReference type="ChEBI" id="CHEBI:18420"/>
    </cofactor>
</comment>
<protein>
    <submittedName>
        <fullName evidence="4">Nudix hydrolase family protein</fullName>
    </submittedName>
</protein>
<dbReference type="Gene3D" id="3.90.79.10">
    <property type="entry name" value="Nucleoside Triphosphate Pyrophosphohydrolase"/>
    <property type="match status" value="1"/>
</dbReference>
<name>A0A6J4K459_9CHLR</name>
<dbReference type="SUPFAM" id="SSF55811">
    <property type="entry name" value="Nudix"/>
    <property type="match status" value="1"/>
</dbReference>
<accession>A0A6J4K459</accession>